<protein>
    <submittedName>
        <fullName evidence="2">DUF1570 domain-containing protein</fullName>
    </submittedName>
</protein>
<comment type="caution">
    <text evidence="2">The sequence shown here is derived from an EMBL/GenBank/DDBJ whole genome shotgun (WGS) entry which is preliminary data.</text>
</comment>
<sequence length="451" mass="50203">MPQFTENVACDPLRVRLPKGVEATPTPPLESYRFVGQRPDGSTVEFDAFDPEQLWRRDQRLGAWADKDGNRYELVAPKSRRGGPYPPLVTRKEYDKVQERTGTLKPAALGMWIGEWTGAACGKPQALRPMGAVRLAQFAEAGSAAVLVFFLKDAPQQPYALFITPAADPPARWRTPLQRALAGFAPAGSGLSGAARAAGGWITLDRPPYRLHTDLPKRDRKWLDTLLADMAAIRAAYTQALPEPKGTKVPTSVIRVFADPDEYRAHAGEGMEWSAGHFSALQRELVVMGDAEEDDRERRRDDIRSTTFHEGWHQYLFLITPGNAAVPIWFNEGHATFFETFTVRDGRAVPGPSRRRDTARQAKALRSPAGLRKLLDMSQEEFYSGAIGDHYAVAWALVSYLRTDAPDALKPLLNDYYALLLKRKSQLEANDALFTPETLRALADGLDAYLR</sequence>
<reference evidence="2" key="2">
    <citation type="journal article" date="2021" name="PeerJ">
        <title>Extensive microbial diversity within the chicken gut microbiome revealed by metagenomics and culture.</title>
        <authorList>
            <person name="Gilroy R."/>
            <person name="Ravi A."/>
            <person name="Getino M."/>
            <person name="Pursley I."/>
            <person name="Horton D.L."/>
            <person name="Alikhan N.F."/>
            <person name="Baker D."/>
            <person name="Gharbi K."/>
            <person name="Hall N."/>
            <person name="Watson M."/>
            <person name="Adriaenssens E.M."/>
            <person name="Foster-Nyarko E."/>
            <person name="Jarju S."/>
            <person name="Secka A."/>
            <person name="Antonio M."/>
            <person name="Oren A."/>
            <person name="Chaudhuri R.R."/>
            <person name="La Ragione R."/>
            <person name="Hildebrand F."/>
            <person name="Pallen M.J."/>
        </authorList>
    </citation>
    <scope>NUCLEOTIDE SEQUENCE</scope>
    <source>
        <strain evidence="2">35461</strain>
    </source>
</reference>
<dbReference type="AlphaFoldDB" id="A0A9D1NN31"/>
<dbReference type="Proteomes" id="UP000886845">
    <property type="component" value="Unassembled WGS sequence"/>
</dbReference>
<feature type="domain" description="DUF1570" evidence="1">
    <location>
        <begin position="305"/>
        <end position="413"/>
    </location>
</feature>
<dbReference type="InterPro" id="IPR011464">
    <property type="entry name" value="DUF1570"/>
</dbReference>
<gene>
    <name evidence="2" type="ORF">IAC79_04560</name>
</gene>
<dbReference type="EMBL" id="DVOR01000145">
    <property type="protein sequence ID" value="HIV09367.1"/>
    <property type="molecule type" value="Genomic_DNA"/>
</dbReference>
<reference evidence="2" key="1">
    <citation type="submission" date="2020-10" db="EMBL/GenBank/DDBJ databases">
        <authorList>
            <person name="Gilroy R."/>
        </authorList>
    </citation>
    <scope>NUCLEOTIDE SEQUENCE</scope>
    <source>
        <strain evidence="2">35461</strain>
    </source>
</reference>
<proteinExistence type="predicted"/>
<name>A0A9D1NN31_9BACT</name>
<evidence type="ECO:0000313" key="2">
    <source>
        <dbReference type="EMBL" id="HIV09367.1"/>
    </source>
</evidence>
<accession>A0A9D1NN31</accession>
<dbReference type="Pfam" id="PF07607">
    <property type="entry name" value="DUF1570"/>
    <property type="match status" value="1"/>
</dbReference>
<organism evidence="2 3">
    <name type="scientific">Candidatus Spyradenecus faecavium</name>
    <dbReference type="NCBI Taxonomy" id="2840947"/>
    <lineage>
        <taxon>Bacteria</taxon>
        <taxon>Pseudomonadati</taxon>
        <taxon>Lentisphaerota</taxon>
        <taxon>Lentisphaeria</taxon>
        <taxon>Lentisphaerales</taxon>
        <taxon>Lentisphaeraceae</taxon>
        <taxon>Lentisphaeraceae incertae sedis</taxon>
        <taxon>Candidatus Spyradenecus</taxon>
    </lineage>
</organism>
<evidence type="ECO:0000259" key="1">
    <source>
        <dbReference type="Pfam" id="PF07607"/>
    </source>
</evidence>
<evidence type="ECO:0000313" key="3">
    <source>
        <dbReference type="Proteomes" id="UP000886845"/>
    </source>
</evidence>